<evidence type="ECO:0000313" key="4">
    <source>
        <dbReference type="Proteomes" id="UP000199228"/>
    </source>
</evidence>
<dbReference type="STRING" id="1732.SAMN02910417_00082"/>
<gene>
    <name evidence="3" type="ORF">SAMN02910417_00082</name>
</gene>
<feature type="region of interest" description="Disordered" evidence="1">
    <location>
        <begin position="241"/>
        <end position="263"/>
    </location>
</feature>
<dbReference type="Pfam" id="PF08239">
    <property type="entry name" value="SH3_3"/>
    <property type="match status" value="2"/>
</dbReference>
<dbReference type="Gene3D" id="2.30.30.40">
    <property type="entry name" value="SH3 Domains"/>
    <property type="match status" value="2"/>
</dbReference>
<dbReference type="OrthoDB" id="9785345at2"/>
<dbReference type="Pfam" id="PF07486">
    <property type="entry name" value="Hydrolase_2"/>
    <property type="match status" value="1"/>
</dbReference>
<feature type="domain" description="SH3b" evidence="2">
    <location>
        <begin position="159"/>
        <end position="224"/>
    </location>
</feature>
<evidence type="ECO:0000313" key="3">
    <source>
        <dbReference type="EMBL" id="SDB01804.1"/>
    </source>
</evidence>
<proteinExistence type="predicted"/>
<dbReference type="SUPFAM" id="SSF50044">
    <property type="entry name" value="SH3-domain"/>
    <property type="match status" value="1"/>
</dbReference>
<dbReference type="RefSeq" id="WP_090170844.1">
    <property type="nucleotide sequence ID" value="NZ_FMXR01000004.1"/>
</dbReference>
<feature type="compositionally biased region" description="Low complexity" evidence="1">
    <location>
        <begin position="242"/>
        <end position="263"/>
    </location>
</feature>
<evidence type="ECO:0000259" key="2">
    <source>
        <dbReference type="PROSITE" id="PS51781"/>
    </source>
</evidence>
<dbReference type="InterPro" id="IPR052354">
    <property type="entry name" value="Cell_Wall_Dynamics_Protein"/>
</dbReference>
<feature type="domain" description="SH3b" evidence="2">
    <location>
        <begin position="85"/>
        <end position="148"/>
    </location>
</feature>
<dbReference type="InterPro" id="IPR042047">
    <property type="entry name" value="SleB_dom1"/>
</dbReference>
<accession>A0A1G6A039</accession>
<dbReference type="AlphaFoldDB" id="A0A1G6A039"/>
<keyword evidence="4" id="KW-1185">Reference proteome</keyword>
<dbReference type="Gene3D" id="1.10.10.2520">
    <property type="entry name" value="Cell wall hydrolase SleB, domain 1"/>
    <property type="match status" value="1"/>
</dbReference>
<dbReference type="PANTHER" id="PTHR34408:SF1">
    <property type="entry name" value="GLYCOSYL HYDROLASE FAMILY 19 DOMAIN-CONTAINING PROTEIN HI_1415"/>
    <property type="match status" value="1"/>
</dbReference>
<dbReference type="InterPro" id="IPR003646">
    <property type="entry name" value="SH3-like_bac-type"/>
</dbReference>
<organism evidence="3 4">
    <name type="scientific">Eubacterium oxidoreducens</name>
    <dbReference type="NCBI Taxonomy" id="1732"/>
    <lineage>
        <taxon>Bacteria</taxon>
        <taxon>Bacillati</taxon>
        <taxon>Bacillota</taxon>
        <taxon>Clostridia</taxon>
        <taxon>Eubacteriales</taxon>
        <taxon>Eubacteriaceae</taxon>
        <taxon>Eubacterium</taxon>
    </lineage>
</organism>
<dbReference type="SMART" id="SM00287">
    <property type="entry name" value="SH3b"/>
    <property type="match status" value="2"/>
</dbReference>
<dbReference type="PANTHER" id="PTHR34408">
    <property type="entry name" value="FAMILY PROTEIN, PUTATIVE-RELATED"/>
    <property type="match status" value="1"/>
</dbReference>
<dbReference type="InterPro" id="IPR011105">
    <property type="entry name" value="Cell_wall_hydrolase_SleB"/>
</dbReference>
<dbReference type="Proteomes" id="UP000199228">
    <property type="component" value="Unassembled WGS sequence"/>
</dbReference>
<dbReference type="PROSITE" id="PS51781">
    <property type="entry name" value="SH3B"/>
    <property type="match status" value="2"/>
</dbReference>
<evidence type="ECO:0000256" key="1">
    <source>
        <dbReference type="SAM" id="MobiDB-lite"/>
    </source>
</evidence>
<dbReference type="InterPro" id="IPR036028">
    <property type="entry name" value="SH3-like_dom_sf"/>
</dbReference>
<dbReference type="GO" id="GO:0016787">
    <property type="term" value="F:hydrolase activity"/>
    <property type="evidence" value="ECO:0007669"/>
    <property type="project" value="InterPro"/>
</dbReference>
<reference evidence="3 4" key="1">
    <citation type="submission" date="2016-10" db="EMBL/GenBank/DDBJ databases">
        <authorList>
            <person name="de Groot N.N."/>
        </authorList>
    </citation>
    <scope>NUCLEOTIDE SEQUENCE [LARGE SCALE GENOMIC DNA]</scope>
    <source>
        <strain evidence="3 4">DSM 3217</strain>
    </source>
</reference>
<protein>
    <submittedName>
        <fullName evidence="3">SH3 domain-containing protein</fullName>
    </submittedName>
</protein>
<name>A0A1G6A039_EUBOX</name>
<dbReference type="EMBL" id="FMXR01000004">
    <property type="protein sequence ID" value="SDB01804.1"/>
    <property type="molecule type" value="Genomic_DNA"/>
</dbReference>
<sequence>MKTNRGTRKVMSTILAASIVCTITIGNADFKAYAEEEDTVSITTEDTTAVEEDLVDSMQEIAQNVQDNTEQEEETTTETTQDKWATRLMADVEDSLNVRAKASKDSEVVGKLYKGSVATILEQGEKWTKIKSGNVTGYVLNKYCVTGDEAKALAKKVCSKVATVTTQTLRVRKKAKESAKVLGLLAEGDKVTVVKKANNKDGWVAIKYEGETAYVSSEYVKVKTKYVKALTVEEEQEKLEQEAAQEAAAQASSSSTTTTQGSSVSASASDAQVLGALIYIEAGASCYEGELAVGAVVMNRVKSSSYPNTIQGVIYQSGQFATGAISSVLASGVPSSCLQAANAAISGQDNTGGLKNFRASYTGHAGINIGDNVFF</sequence>